<keyword evidence="2 6" id="KW-0812">Transmembrane</keyword>
<feature type="region of interest" description="Disordered" evidence="5">
    <location>
        <begin position="1"/>
        <end position="51"/>
    </location>
</feature>
<feature type="domain" description="Major facilitator superfamily (MFS) profile" evidence="7">
    <location>
        <begin position="62"/>
        <end position="554"/>
    </location>
</feature>
<reference evidence="8 9" key="1">
    <citation type="submission" date="2023-01" db="EMBL/GenBank/DDBJ databases">
        <title>Analysis of 21 Apiospora genomes using comparative genomics revels a genus with tremendous synthesis potential of carbohydrate active enzymes and secondary metabolites.</title>
        <authorList>
            <person name="Sorensen T."/>
        </authorList>
    </citation>
    <scope>NUCLEOTIDE SEQUENCE [LARGE SCALE GENOMIC DNA]</scope>
    <source>
        <strain evidence="8 9">CBS 83171</strain>
    </source>
</reference>
<proteinExistence type="predicted"/>
<feature type="transmembrane region" description="Helical" evidence="6">
    <location>
        <begin position="129"/>
        <end position="148"/>
    </location>
</feature>
<dbReference type="PANTHER" id="PTHR23501:SF59">
    <property type="entry name" value="MAJOR FACILITATOR SUPERFAMILY (MFS) PROFILE DOMAIN-CONTAINING PROTEIN-RELATED"/>
    <property type="match status" value="1"/>
</dbReference>
<sequence length="581" mass="62701">MEEIPPSQRSVYRHPAPNKMGPDSTTGIGSATGEHHDVGEKAAAGQQGDEAEVDWKPTRRFLLAFISLQLVISAVCLEVTALPTALPIMSVELGATALQAFWAGTSYMLASTVVQPPVASMSHILGRKIMLYLSAAGFGGGSLIVALAKNFNVVLGGRTIQGLGGGGLMVLAEILISDLIPLAHRGIWFSINSIMWCVGTAAGPLVGAAFAQYATWRWIFWINLPIVGLAMAFVTFFLNLETLPGHILEKLGRFDWLGATLFSVSSAGFLFGITTGGVMFAWGSYQVLIPLLVGFSGILAFVYWEFRFVEEPILEKRMFKTFTATSTYVGCMLQGLLNTASIYFLVLYFQGVKTYSPIMSAVGLLPVTIHLSWASTASGYAVGKVQRYRWALWLGWVLLTVGCGLLMLLGPDTSVVRWVFVQTPLGIGTGILFTPQILCIQASTEPQFNGHAAAFFSFIRVFGSAVGVAVSGVIFQNAFKQKLEDIPQFAGVAEEYSRDATLIVEVIKEMDAGSATKSLMINAYSESLGAIWITLLAFSAVGMLLSFTVKGYSMSQEHVTKQKLVQGEKAPEAMTERGALE</sequence>
<organism evidence="8 9">
    <name type="scientific">Apiospora saccharicola</name>
    <dbReference type="NCBI Taxonomy" id="335842"/>
    <lineage>
        <taxon>Eukaryota</taxon>
        <taxon>Fungi</taxon>
        <taxon>Dikarya</taxon>
        <taxon>Ascomycota</taxon>
        <taxon>Pezizomycotina</taxon>
        <taxon>Sordariomycetes</taxon>
        <taxon>Xylariomycetidae</taxon>
        <taxon>Amphisphaeriales</taxon>
        <taxon>Apiosporaceae</taxon>
        <taxon>Apiospora</taxon>
    </lineage>
</organism>
<dbReference type="Gene3D" id="1.20.1720.10">
    <property type="entry name" value="Multidrug resistance protein D"/>
    <property type="match status" value="1"/>
</dbReference>
<protein>
    <submittedName>
        <fullName evidence="8">Major Facilitator Superfamily protein</fullName>
    </submittedName>
</protein>
<keyword evidence="4 6" id="KW-0472">Membrane</keyword>
<feature type="transmembrane region" description="Helical" evidence="6">
    <location>
        <begin position="61"/>
        <end position="82"/>
    </location>
</feature>
<name>A0ABR1U401_9PEZI</name>
<feature type="transmembrane region" description="Helical" evidence="6">
    <location>
        <begin position="529"/>
        <end position="549"/>
    </location>
</feature>
<feature type="transmembrane region" description="Helical" evidence="6">
    <location>
        <begin position="361"/>
        <end position="383"/>
    </location>
</feature>
<dbReference type="SUPFAM" id="SSF103473">
    <property type="entry name" value="MFS general substrate transporter"/>
    <property type="match status" value="1"/>
</dbReference>
<feature type="transmembrane region" description="Helical" evidence="6">
    <location>
        <begin position="160"/>
        <end position="182"/>
    </location>
</feature>
<comment type="caution">
    <text evidence="8">The sequence shown here is derived from an EMBL/GenBank/DDBJ whole genome shotgun (WGS) entry which is preliminary data.</text>
</comment>
<evidence type="ECO:0000256" key="4">
    <source>
        <dbReference type="ARBA" id="ARBA00023136"/>
    </source>
</evidence>
<gene>
    <name evidence="8" type="ORF">PG996_012923</name>
</gene>
<evidence type="ECO:0000259" key="7">
    <source>
        <dbReference type="PROSITE" id="PS50850"/>
    </source>
</evidence>
<accession>A0ABR1U401</accession>
<feature type="transmembrane region" description="Helical" evidence="6">
    <location>
        <begin position="390"/>
        <end position="409"/>
    </location>
</feature>
<feature type="transmembrane region" description="Helical" evidence="6">
    <location>
        <begin position="415"/>
        <end position="440"/>
    </location>
</feature>
<feature type="transmembrane region" description="Helical" evidence="6">
    <location>
        <begin position="452"/>
        <end position="475"/>
    </location>
</feature>
<dbReference type="PROSITE" id="PS50850">
    <property type="entry name" value="MFS"/>
    <property type="match status" value="1"/>
</dbReference>
<feature type="transmembrane region" description="Helical" evidence="6">
    <location>
        <begin position="327"/>
        <end position="349"/>
    </location>
</feature>
<evidence type="ECO:0000256" key="2">
    <source>
        <dbReference type="ARBA" id="ARBA00022692"/>
    </source>
</evidence>
<evidence type="ECO:0000256" key="5">
    <source>
        <dbReference type="SAM" id="MobiDB-lite"/>
    </source>
</evidence>
<evidence type="ECO:0000256" key="6">
    <source>
        <dbReference type="SAM" id="Phobius"/>
    </source>
</evidence>
<feature type="transmembrane region" description="Helical" evidence="6">
    <location>
        <begin position="219"/>
        <end position="240"/>
    </location>
</feature>
<evidence type="ECO:0000256" key="3">
    <source>
        <dbReference type="ARBA" id="ARBA00022989"/>
    </source>
</evidence>
<dbReference type="InterPro" id="IPR011701">
    <property type="entry name" value="MFS"/>
</dbReference>
<dbReference type="InterPro" id="IPR036259">
    <property type="entry name" value="MFS_trans_sf"/>
</dbReference>
<dbReference type="Pfam" id="PF07690">
    <property type="entry name" value="MFS_1"/>
    <property type="match status" value="1"/>
</dbReference>
<dbReference type="EMBL" id="JAQQWM010000008">
    <property type="protein sequence ID" value="KAK8053622.1"/>
    <property type="molecule type" value="Genomic_DNA"/>
</dbReference>
<feature type="transmembrane region" description="Helical" evidence="6">
    <location>
        <begin position="194"/>
        <end position="213"/>
    </location>
</feature>
<dbReference type="InterPro" id="IPR020846">
    <property type="entry name" value="MFS_dom"/>
</dbReference>
<feature type="transmembrane region" description="Helical" evidence="6">
    <location>
        <begin position="288"/>
        <end position="306"/>
    </location>
</feature>
<evidence type="ECO:0000313" key="8">
    <source>
        <dbReference type="EMBL" id="KAK8053622.1"/>
    </source>
</evidence>
<comment type="subcellular location">
    <subcellularLocation>
        <location evidence="1">Membrane</location>
        <topology evidence="1">Multi-pass membrane protein</topology>
    </subcellularLocation>
</comment>
<dbReference type="Gene3D" id="1.20.1250.20">
    <property type="entry name" value="MFS general substrate transporter like domains"/>
    <property type="match status" value="1"/>
</dbReference>
<evidence type="ECO:0000313" key="9">
    <source>
        <dbReference type="Proteomes" id="UP001446871"/>
    </source>
</evidence>
<dbReference type="Proteomes" id="UP001446871">
    <property type="component" value="Unassembled WGS sequence"/>
</dbReference>
<feature type="transmembrane region" description="Helical" evidence="6">
    <location>
        <begin position="261"/>
        <end position="282"/>
    </location>
</feature>
<keyword evidence="9" id="KW-1185">Reference proteome</keyword>
<evidence type="ECO:0000256" key="1">
    <source>
        <dbReference type="ARBA" id="ARBA00004141"/>
    </source>
</evidence>
<dbReference type="PANTHER" id="PTHR23501">
    <property type="entry name" value="MAJOR FACILITATOR SUPERFAMILY"/>
    <property type="match status" value="1"/>
</dbReference>
<keyword evidence="3 6" id="KW-1133">Transmembrane helix</keyword>